<protein>
    <submittedName>
        <fullName evidence="2">Leucine rich repeat (LRR) protein</fullName>
    </submittedName>
</protein>
<accession>A0A315Y0J8</accession>
<sequence>MKKHIALITALALIGGTLGSSPLLTKAETGVSDVLSDAELTSYDIGYDDSVSSDRDKRFVYEIHDGYAVISGISDSSLLSAEELTLTDSIRGVPVVSLTDTALAKFKNLKRLTLSANTRFLTRDRFFCDTLEEVIVPEDNPYFTVKDGVLYSADIKTLIGPVSAKGVSELSVPKVTEKIAKFAFAQCNELTEATIPDNIYDIEEGAFAGCENLEKVTLPSELGCISHYTFANCPKLSEVSINSELHIIGSGAFSGCTALTDFTVPDSVESVSIGAFENAGCVETEDGIQYVGRWAVDTEENILHGNIREGTVGTCEMLFSHNEDMETLTVPESVKHMGRWLVSSAGSRLERADFYNSVISYNALGICKHLKSVWIHSSPCNIAESPRTLPKYWEEPSAEDDISAISAFTEAPEKHETMICGSGAKDYALLFGRKLSLIDKDIPRDSQDTTYTVKDGIEYAIDKDGAVAMMRTDPAQKDVVLADEVDGVPVTRCSDLLSLRGDTPVGRLFLPADFTASKFFFTDIISDVSFYEVDGDNQKFTAVDGILYSKDMTTLIRCPRYYEKTEVVIPEGVKNIDGYAFCSCENIEKVVLPEGVEDISIGAFRASGMLKETVLPHSLKRISASAFAYCDALTDLTLPDSLEYIGSQAFKGTPLCENEDGIDYIGDWAVGFNANAHKLIFREGTKHIAYMDTASAYLTKIVLPYSVESEDLYFDHHNGNIETLIVCNDKFDLDDLYCTRHVSDVYFFDPSCSLSHAATTQFRHIPNTSEDRLKTRTEYAELIQIKGLQVYFTEAERARATYIVIHGYKGSTAEEAANELGLPFVPIDGDISDVRGDVNFDGALNVADLVIYSKYLRGGLSLRESQLRRGDLNDDGTADIFDMISFRRSLLGV</sequence>
<reference evidence="2 3" key="1">
    <citation type="submission" date="2018-05" db="EMBL/GenBank/DDBJ databases">
        <title>The Hungate 1000. A catalogue of reference genomes from the rumen microbiome.</title>
        <authorList>
            <person name="Kelly W."/>
        </authorList>
    </citation>
    <scope>NUCLEOTIDE SEQUENCE [LARGE SCALE GENOMIC DNA]</scope>
    <source>
        <strain evidence="2 3">SAb67</strain>
    </source>
</reference>
<comment type="caution">
    <text evidence="2">The sequence shown here is derived from an EMBL/GenBank/DDBJ whole genome shotgun (WGS) entry which is preliminary data.</text>
</comment>
<dbReference type="InterPro" id="IPR053139">
    <property type="entry name" value="Surface_bspA-like"/>
</dbReference>
<dbReference type="Pfam" id="PF00404">
    <property type="entry name" value="Dockerin_1"/>
    <property type="match status" value="1"/>
</dbReference>
<dbReference type="SUPFAM" id="SSF52058">
    <property type="entry name" value="L domain-like"/>
    <property type="match status" value="1"/>
</dbReference>
<dbReference type="Gene3D" id="1.10.1330.10">
    <property type="entry name" value="Dockerin domain"/>
    <property type="match status" value="1"/>
</dbReference>
<dbReference type="CDD" id="cd14256">
    <property type="entry name" value="Dockerin_I"/>
    <property type="match status" value="1"/>
</dbReference>
<organism evidence="2 3">
    <name type="scientific">Ruminococcus flavefaciens</name>
    <dbReference type="NCBI Taxonomy" id="1265"/>
    <lineage>
        <taxon>Bacteria</taxon>
        <taxon>Bacillati</taxon>
        <taxon>Bacillota</taxon>
        <taxon>Clostridia</taxon>
        <taxon>Eubacteriales</taxon>
        <taxon>Oscillospiraceae</taxon>
        <taxon>Ruminococcus</taxon>
    </lineage>
</organism>
<dbReference type="PROSITE" id="PS51766">
    <property type="entry name" value="DOCKERIN"/>
    <property type="match status" value="1"/>
</dbReference>
<dbReference type="PANTHER" id="PTHR45661">
    <property type="entry name" value="SURFACE ANTIGEN"/>
    <property type="match status" value="1"/>
</dbReference>
<dbReference type="Pfam" id="PF13306">
    <property type="entry name" value="LRR_5"/>
    <property type="match status" value="2"/>
</dbReference>
<dbReference type="GO" id="GO:0004553">
    <property type="term" value="F:hydrolase activity, hydrolyzing O-glycosyl compounds"/>
    <property type="evidence" value="ECO:0007669"/>
    <property type="project" value="InterPro"/>
</dbReference>
<proteinExistence type="predicted"/>
<dbReference type="PANTHER" id="PTHR45661:SF3">
    <property type="entry name" value="IG-LIKE DOMAIN-CONTAINING PROTEIN"/>
    <property type="match status" value="1"/>
</dbReference>
<gene>
    <name evidence="2" type="ORF">IE37_01151</name>
</gene>
<feature type="domain" description="Dockerin" evidence="1">
    <location>
        <begin position="831"/>
        <end position="893"/>
    </location>
</feature>
<dbReference type="GO" id="GO:0000272">
    <property type="term" value="P:polysaccharide catabolic process"/>
    <property type="evidence" value="ECO:0007669"/>
    <property type="project" value="InterPro"/>
</dbReference>
<dbReference type="EMBL" id="QGDI01000004">
    <property type="protein sequence ID" value="PWJ13350.1"/>
    <property type="molecule type" value="Genomic_DNA"/>
</dbReference>
<dbReference type="SUPFAM" id="SSF63446">
    <property type="entry name" value="Type I dockerin domain"/>
    <property type="match status" value="1"/>
</dbReference>
<dbReference type="Proteomes" id="UP000245720">
    <property type="component" value="Unassembled WGS sequence"/>
</dbReference>
<dbReference type="InterPro" id="IPR026906">
    <property type="entry name" value="LRR_5"/>
</dbReference>
<evidence type="ECO:0000313" key="2">
    <source>
        <dbReference type="EMBL" id="PWJ13350.1"/>
    </source>
</evidence>
<dbReference type="AlphaFoldDB" id="A0A315Y0J8"/>
<evidence type="ECO:0000259" key="1">
    <source>
        <dbReference type="PROSITE" id="PS51766"/>
    </source>
</evidence>
<dbReference type="InterPro" id="IPR016134">
    <property type="entry name" value="Dockerin_dom"/>
</dbReference>
<dbReference type="RefSeq" id="WP_181380254.1">
    <property type="nucleotide sequence ID" value="NZ_QGDI01000004.1"/>
</dbReference>
<name>A0A315Y0J8_RUMFL</name>
<dbReference type="InterPro" id="IPR036439">
    <property type="entry name" value="Dockerin_dom_sf"/>
</dbReference>
<dbReference type="Gene3D" id="3.80.10.10">
    <property type="entry name" value="Ribonuclease Inhibitor"/>
    <property type="match status" value="2"/>
</dbReference>
<evidence type="ECO:0000313" key="3">
    <source>
        <dbReference type="Proteomes" id="UP000245720"/>
    </source>
</evidence>
<dbReference type="InterPro" id="IPR032675">
    <property type="entry name" value="LRR_dom_sf"/>
</dbReference>
<dbReference type="InterPro" id="IPR002105">
    <property type="entry name" value="Dockerin_1_rpt"/>
</dbReference>